<feature type="non-terminal residue" evidence="4">
    <location>
        <position position="1"/>
    </location>
</feature>
<accession>A0A382XFE9</accession>
<keyword evidence="2" id="KW-0378">Hydrolase</keyword>
<feature type="domain" description="Sulfatase N-terminal" evidence="3">
    <location>
        <begin position="26"/>
        <end position="63"/>
    </location>
</feature>
<evidence type="ECO:0000313" key="4">
    <source>
        <dbReference type="EMBL" id="SVD69713.1"/>
    </source>
</evidence>
<evidence type="ECO:0000259" key="3">
    <source>
        <dbReference type="Pfam" id="PF00884"/>
    </source>
</evidence>
<comment type="similarity">
    <text evidence="1">Belongs to the sulfatase family.</text>
</comment>
<gene>
    <name evidence="4" type="ORF">METZ01_LOCUS422567</name>
</gene>
<dbReference type="InterPro" id="IPR050738">
    <property type="entry name" value="Sulfatase"/>
</dbReference>
<name>A0A382XFE9_9ZZZZ</name>
<feature type="non-terminal residue" evidence="4">
    <location>
        <position position="63"/>
    </location>
</feature>
<dbReference type="GO" id="GO:0004065">
    <property type="term" value="F:arylsulfatase activity"/>
    <property type="evidence" value="ECO:0007669"/>
    <property type="project" value="TreeGrafter"/>
</dbReference>
<dbReference type="PANTHER" id="PTHR42693:SF53">
    <property type="entry name" value="ENDO-4-O-SULFATASE"/>
    <property type="match status" value="1"/>
</dbReference>
<evidence type="ECO:0000256" key="2">
    <source>
        <dbReference type="ARBA" id="ARBA00022801"/>
    </source>
</evidence>
<dbReference type="InterPro" id="IPR017850">
    <property type="entry name" value="Alkaline_phosphatase_core_sf"/>
</dbReference>
<reference evidence="4" key="1">
    <citation type="submission" date="2018-05" db="EMBL/GenBank/DDBJ databases">
        <authorList>
            <person name="Lanie J.A."/>
            <person name="Ng W.-L."/>
            <person name="Kazmierczak K.M."/>
            <person name="Andrzejewski T.M."/>
            <person name="Davidsen T.M."/>
            <person name="Wayne K.J."/>
            <person name="Tettelin H."/>
            <person name="Glass J.I."/>
            <person name="Rusch D."/>
            <person name="Podicherti R."/>
            <person name="Tsui H.-C.T."/>
            <person name="Winkler M.E."/>
        </authorList>
    </citation>
    <scope>NUCLEOTIDE SEQUENCE</scope>
</reference>
<evidence type="ECO:0000256" key="1">
    <source>
        <dbReference type="ARBA" id="ARBA00008779"/>
    </source>
</evidence>
<dbReference type="Pfam" id="PF00884">
    <property type="entry name" value="Sulfatase"/>
    <property type="match status" value="1"/>
</dbReference>
<dbReference type="InterPro" id="IPR000917">
    <property type="entry name" value="Sulfatase_N"/>
</dbReference>
<dbReference type="Gene3D" id="3.40.720.10">
    <property type="entry name" value="Alkaline Phosphatase, subunit A"/>
    <property type="match status" value="1"/>
</dbReference>
<sequence length="63" mass="7011">VNKQIRLILPILACMGCTTPVVDAPPNIVLIYVDDLGWKDLGVQGSRYYETPNLDRLAIEGIR</sequence>
<dbReference type="EMBL" id="UINC01167284">
    <property type="protein sequence ID" value="SVD69713.1"/>
    <property type="molecule type" value="Genomic_DNA"/>
</dbReference>
<dbReference type="PANTHER" id="PTHR42693">
    <property type="entry name" value="ARYLSULFATASE FAMILY MEMBER"/>
    <property type="match status" value="1"/>
</dbReference>
<organism evidence="4">
    <name type="scientific">marine metagenome</name>
    <dbReference type="NCBI Taxonomy" id="408172"/>
    <lineage>
        <taxon>unclassified sequences</taxon>
        <taxon>metagenomes</taxon>
        <taxon>ecological metagenomes</taxon>
    </lineage>
</organism>
<proteinExistence type="inferred from homology"/>
<dbReference type="AlphaFoldDB" id="A0A382XFE9"/>
<dbReference type="SUPFAM" id="SSF53649">
    <property type="entry name" value="Alkaline phosphatase-like"/>
    <property type="match status" value="1"/>
</dbReference>
<protein>
    <recommendedName>
        <fullName evidence="3">Sulfatase N-terminal domain-containing protein</fullName>
    </recommendedName>
</protein>